<name>A0A8H6YMC4_9AGAR</name>
<comment type="caution">
    <text evidence="2">The sequence shown here is derived from an EMBL/GenBank/DDBJ whole genome shotgun (WGS) entry which is preliminary data.</text>
</comment>
<keyword evidence="3" id="KW-1185">Reference proteome</keyword>
<dbReference type="AlphaFoldDB" id="A0A8H6YMC4"/>
<gene>
    <name evidence="2" type="ORF">MSAN_01037700</name>
</gene>
<evidence type="ECO:0000313" key="3">
    <source>
        <dbReference type="Proteomes" id="UP000623467"/>
    </source>
</evidence>
<feature type="region of interest" description="Disordered" evidence="1">
    <location>
        <begin position="247"/>
        <end position="278"/>
    </location>
</feature>
<dbReference type="Proteomes" id="UP000623467">
    <property type="component" value="Unassembled WGS sequence"/>
</dbReference>
<reference evidence="2" key="1">
    <citation type="submission" date="2020-05" db="EMBL/GenBank/DDBJ databases">
        <title>Mycena genomes resolve the evolution of fungal bioluminescence.</title>
        <authorList>
            <person name="Tsai I.J."/>
        </authorList>
    </citation>
    <scope>NUCLEOTIDE SEQUENCE</scope>
    <source>
        <strain evidence="2">160909Yilan</strain>
    </source>
</reference>
<proteinExistence type="predicted"/>
<dbReference type="OrthoDB" id="3052663at2759"/>
<protein>
    <submittedName>
        <fullName evidence="2">Uncharacterized protein</fullName>
    </submittedName>
</protein>
<dbReference type="EMBL" id="JACAZH010000007">
    <property type="protein sequence ID" value="KAF7363798.1"/>
    <property type="molecule type" value="Genomic_DNA"/>
</dbReference>
<evidence type="ECO:0000313" key="2">
    <source>
        <dbReference type="EMBL" id="KAF7363798.1"/>
    </source>
</evidence>
<accession>A0A8H6YMC4</accession>
<sequence>MRQRSLVDKIVYGVAGQNDSGPRRLPYPSRRVRIKIKDKLLQRSPIPIGSAKFAKPSTWGRTSRTGQRAQIHISSGLTNALETTNFGTSNSILLATLGVTTIAQELCHWVRAELHFPIAPPTRHTSRIHSYSQNRDDIVHGESDYLLELAMWGGMVVALFRDQTDTLEGGQVSSLGALCLGADPLWSIDEFKHDNGLPTIEYVLERLQLQHHLNQMRKQQETTFPLFNLSELEGAERRYKSYHRMRGEYGREDGENDAESDVPAYHTADTAPGLIQSQ</sequence>
<evidence type="ECO:0000256" key="1">
    <source>
        <dbReference type="SAM" id="MobiDB-lite"/>
    </source>
</evidence>
<organism evidence="2 3">
    <name type="scientific">Mycena sanguinolenta</name>
    <dbReference type="NCBI Taxonomy" id="230812"/>
    <lineage>
        <taxon>Eukaryota</taxon>
        <taxon>Fungi</taxon>
        <taxon>Dikarya</taxon>
        <taxon>Basidiomycota</taxon>
        <taxon>Agaricomycotina</taxon>
        <taxon>Agaricomycetes</taxon>
        <taxon>Agaricomycetidae</taxon>
        <taxon>Agaricales</taxon>
        <taxon>Marasmiineae</taxon>
        <taxon>Mycenaceae</taxon>
        <taxon>Mycena</taxon>
    </lineage>
</organism>